<evidence type="ECO:0000313" key="2">
    <source>
        <dbReference type="Proteomes" id="UP000234474"/>
    </source>
</evidence>
<dbReference type="RefSeq" id="XP_024679178.1">
    <property type="nucleotide sequence ID" value="XM_024828068.1"/>
</dbReference>
<dbReference type="AlphaFoldDB" id="A0A2I1BYY1"/>
<dbReference type="VEuPathDB" id="FungiDB:P174DRAFT_444360"/>
<feature type="non-terminal residue" evidence="1">
    <location>
        <position position="76"/>
    </location>
</feature>
<gene>
    <name evidence="1" type="ORF">P174DRAFT_444360</name>
</gene>
<dbReference type="EMBL" id="MSZS01000007">
    <property type="protein sequence ID" value="PKX90583.1"/>
    <property type="molecule type" value="Genomic_DNA"/>
</dbReference>
<keyword evidence="2" id="KW-1185">Reference proteome</keyword>
<organism evidence="1 2">
    <name type="scientific">Aspergillus novofumigatus (strain IBT 16806)</name>
    <dbReference type="NCBI Taxonomy" id="1392255"/>
    <lineage>
        <taxon>Eukaryota</taxon>
        <taxon>Fungi</taxon>
        <taxon>Dikarya</taxon>
        <taxon>Ascomycota</taxon>
        <taxon>Pezizomycotina</taxon>
        <taxon>Eurotiomycetes</taxon>
        <taxon>Eurotiomycetidae</taxon>
        <taxon>Eurotiales</taxon>
        <taxon>Aspergillaceae</taxon>
        <taxon>Aspergillus</taxon>
        <taxon>Aspergillus subgen. Fumigati</taxon>
    </lineage>
</organism>
<name>A0A2I1BYY1_ASPN1</name>
<evidence type="ECO:0000313" key="1">
    <source>
        <dbReference type="EMBL" id="PKX90583.1"/>
    </source>
</evidence>
<accession>A0A2I1BYY1</accession>
<sequence length="76" mass="8346">MASAKLEAIKYSTLQIQFLVIYSELSPSLPDFDSHVLKNKLALQPPAAKSDAFISLKVKNKISASHPNHPLLVFSP</sequence>
<reference evidence="2" key="1">
    <citation type="journal article" date="2018" name="Proc. Natl. Acad. Sci. U.S.A.">
        <title>Linking secondary metabolites to gene clusters through genome sequencing of six diverse Aspergillus species.</title>
        <authorList>
            <person name="Kaerboelling I."/>
            <person name="Vesth T.C."/>
            <person name="Frisvad J.C."/>
            <person name="Nybo J.L."/>
            <person name="Theobald S."/>
            <person name="Kuo A."/>
            <person name="Bowyer P."/>
            <person name="Matsuda Y."/>
            <person name="Mondo S."/>
            <person name="Lyhne E.K."/>
            <person name="Kogle M.E."/>
            <person name="Clum A."/>
            <person name="Lipzen A."/>
            <person name="Salamov A."/>
            <person name="Ngan C.Y."/>
            <person name="Daum C."/>
            <person name="Chiniquy J."/>
            <person name="Barry K."/>
            <person name="LaButti K."/>
            <person name="Haridas S."/>
            <person name="Simmons B.A."/>
            <person name="Magnuson J.K."/>
            <person name="Mortensen U.H."/>
            <person name="Larsen T.O."/>
            <person name="Grigoriev I.V."/>
            <person name="Baker S.E."/>
            <person name="Andersen M.R."/>
        </authorList>
    </citation>
    <scope>NUCLEOTIDE SEQUENCE [LARGE SCALE GENOMIC DNA]</scope>
    <source>
        <strain evidence="2">IBT 16806</strain>
    </source>
</reference>
<comment type="caution">
    <text evidence="1">The sequence shown here is derived from an EMBL/GenBank/DDBJ whole genome shotgun (WGS) entry which is preliminary data.</text>
</comment>
<proteinExistence type="predicted"/>
<dbReference type="Proteomes" id="UP000234474">
    <property type="component" value="Unassembled WGS sequence"/>
</dbReference>
<protein>
    <submittedName>
        <fullName evidence="1">Uncharacterized protein</fullName>
    </submittedName>
</protein>
<dbReference type="GeneID" id="36535393"/>